<reference evidence="1" key="1">
    <citation type="submission" date="2021-06" db="EMBL/GenBank/DDBJ databases">
        <authorList>
            <person name="Kallberg Y."/>
            <person name="Tangrot J."/>
            <person name="Rosling A."/>
        </authorList>
    </citation>
    <scope>NUCLEOTIDE SEQUENCE</scope>
    <source>
        <strain evidence="1">AU212A</strain>
    </source>
</reference>
<sequence>MMVQEDLCVENKFPISNGAAGATSYVEYSGNEKFDVYDTIGLCESSKGTIPHKEAIKKIRHYFSAVQSPLHYICYVKKGDRFTNEDKSTFKEFKKIFSGGESNFVIIITDSTPKWASENVQTIRNYFGNLPIIAVDFPFNDRYDAEIQQGIRIKSREHLRDSLLKLRYNGVMLEILKTSEAIETKVANIVGFLPIIGATYKLISSGVYYFILQKPNIARRRLIEGIGGGAGDIRALIGGDHSVIPQRIFGRLLTRN</sequence>
<comment type="caution">
    <text evidence="1">The sequence shown here is derived from an EMBL/GenBank/DDBJ whole genome shotgun (WGS) entry which is preliminary data.</text>
</comment>
<dbReference type="Proteomes" id="UP000789860">
    <property type="component" value="Unassembled WGS sequence"/>
</dbReference>
<evidence type="ECO:0000313" key="1">
    <source>
        <dbReference type="EMBL" id="CAG8549661.1"/>
    </source>
</evidence>
<gene>
    <name evidence="1" type="ORF">SCALOS_LOCUS5131</name>
</gene>
<name>A0ACA9LW64_9GLOM</name>
<protein>
    <submittedName>
        <fullName evidence="1">4325_t:CDS:1</fullName>
    </submittedName>
</protein>
<keyword evidence="2" id="KW-1185">Reference proteome</keyword>
<evidence type="ECO:0000313" key="2">
    <source>
        <dbReference type="Proteomes" id="UP000789860"/>
    </source>
</evidence>
<organism evidence="1 2">
    <name type="scientific">Scutellospora calospora</name>
    <dbReference type="NCBI Taxonomy" id="85575"/>
    <lineage>
        <taxon>Eukaryota</taxon>
        <taxon>Fungi</taxon>
        <taxon>Fungi incertae sedis</taxon>
        <taxon>Mucoromycota</taxon>
        <taxon>Glomeromycotina</taxon>
        <taxon>Glomeromycetes</taxon>
        <taxon>Diversisporales</taxon>
        <taxon>Gigasporaceae</taxon>
        <taxon>Scutellospora</taxon>
    </lineage>
</organism>
<accession>A0ACA9LW64</accession>
<proteinExistence type="predicted"/>
<dbReference type="EMBL" id="CAJVPM010007881">
    <property type="protein sequence ID" value="CAG8549661.1"/>
    <property type="molecule type" value="Genomic_DNA"/>
</dbReference>